<dbReference type="PANTHER" id="PTHR13743">
    <property type="entry name" value="BEIGE/BEACH-RELATED"/>
    <property type="match status" value="1"/>
</dbReference>
<evidence type="ECO:0000313" key="2">
    <source>
        <dbReference type="EMBL" id="CAF4907583.1"/>
    </source>
</evidence>
<accession>A0A821VHB4</accession>
<dbReference type="PANTHER" id="PTHR13743:SF123">
    <property type="entry name" value="PROTEIN FAN"/>
    <property type="match status" value="1"/>
</dbReference>
<sequence length="75" mass="9119">IERLERLKERYTNMSLPSDHQRFLYGSFYSNPGFVVYFLCRLHPQFSLCLNGGRFDHSDRLFHSIVDTWKRLFIF</sequence>
<dbReference type="EMBL" id="CAJOBP010078796">
    <property type="protein sequence ID" value="CAF4907583.1"/>
    <property type="molecule type" value="Genomic_DNA"/>
</dbReference>
<dbReference type="InterPro" id="IPR000409">
    <property type="entry name" value="BEACH_dom"/>
</dbReference>
<evidence type="ECO:0000313" key="3">
    <source>
        <dbReference type="EMBL" id="CAF4977403.1"/>
    </source>
</evidence>
<dbReference type="Pfam" id="PF02138">
    <property type="entry name" value="Beach"/>
    <property type="match status" value="1"/>
</dbReference>
<feature type="non-terminal residue" evidence="2">
    <location>
        <position position="1"/>
    </location>
</feature>
<evidence type="ECO:0000259" key="1">
    <source>
        <dbReference type="PROSITE" id="PS50197"/>
    </source>
</evidence>
<protein>
    <recommendedName>
        <fullName evidence="1">BEACH domain-containing protein</fullName>
    </recommendedName>
</protein>
<dbReference type="Proteomes" id="UP000663873">
    <property type="component" value="Unassembled WGS sequence"/>
</dbReference>
<gene>
    <name evidence="2" type="ORF">UJA718_LOCUS45820</name>
    <name evidence="3" type="ORF">UJA718_LOCUS49113</name>
</gene>
<feature type="domain" description="BEACH" evidence="1">
    <location>
        <begin position="1"/>
        <end position="75"/>
    </location>
</feature>
<dbReference type="Gene3D" id="1.10.1540.10">
    <property type="entry name" value="BEACH domain"/>
    <property type="match status" value="1"/>
</dbReference>
<name>A0A821VHB4_9BILA</name>
<evidence type="ECO:0000313" key="4">
    <source>
        <dbReference type="Proteomes" id="UP000663873"/>
    </source>
</evidence>
<organism evidence="2 4">
    <name type="scientific">Rotaria socialis</name>
    <dbReference type="NCBI Taxonomy" id="392032"/>
    <lineage>
        <taxon>Eukaryota</taxon>
        <taxon>Metazoa</taxon>
        <taxon>Spiralia</taxon>
        <taxon>Gnathifera</taxon>
        <taxon>Rotifera</taxon>
        <taxon>Eurotatoria</taxon>
        <taxon>Bdelloidea</taxon>
        <taxon>Philodinida</taxon>
        <taxon>Philodinidae</taxon>
        <taxon>Rotaria</taxon>
    </lineage>
</organism>
<proteinExistence type="predicted"/>
<comment type="caution">
    <text evidence="2">The sequence shown here is derived from an EMBL/GenBank/DDBJ whole genome shotgun (WGS) entry which is preliminary data.</text>
</comment>
<dbReference type="InterPro" id="IPR036372">
    <property type="entry name" value="BEACH_dom_sf"/>
</dbReference>
<dbReference type="AlphaFoldDB" id="A0A821VHB4"/>
<keyword evidence="4" id="KW-1185">Reference proteome</keyword>
<dbReference type="SUPFAM" id="SSF81837">
    <property type="entry name" value="BEACH domain"/>
    <property type="match status" value="1"/>
</dbReference>
<dbReference type="EMBL" id="CAJOBP010101454">
    <property type="protein sequence ID" value="CAF4977403.1"/>
    <property type="molecule type" value="Genomic_DNA"/>
</dbReference>
<reference evidence="2" key="1">
    <citation type="submission" date="2021-02" db="EMBL/GenBank/DDBJ databases">
        <authorList>
            <person name="Nowell W R."/>
        </authorList>
    </citation>
    <scope>NUCLEOTIDE SEQUENCE</scope>
</reference>
<dbReference type="InterPro" id="IPR050865">
    <property type="entry name" value="BEACH_Domain"/>
</dbReference>
<dbReference type="PROSITE" id="PS50197">
    <property type="entry name" value="BEACH"/>
    <property type="match status" value="1"/>
</dbReference>